<dbReference type="Proteomes" id="UP000183832">
    <property type="component" value="Unassembled WGS sequence"/>
</dbReference>
<gene>
    <name evidence="6" type="ORF">CLUMA_CG020959</name>
</gene>
<reference evidence="6 7" key="1">
    <citation type="submission" date="2015-04" db="EMBL/GenBank/DDBJ databases">
        <authorList>
            <person name="Syromyatnikov M.Y."/>
            <person name="Popov V.N."/>
        </authorList>
    </citation>
    <scope>NUCLEOTIDE SEQUENCE [LARGE SCALE GENOMIC DNA]</scope>
</reference>
<dbReference type="GO" id="GO:0003713">
    <property type="term" value="F:transcription coactivator activity"/>
    <property type="evidence" value="ECO:0007669"/>
    <property type="project" value="InterPro"/>
</dbReference>
<evidence type="ECO:0000256" key="1">
    <source>
        <dbReference type="ARBA" id="ARBA00004123"/>
    </source>
</evidence>
<evidence type="ECO:0000313" key="7">
    <source>
        <dbReference type="Proteomes" id="UP000183832"/>
    </source>
</evidence>
<evidence type="ECO:0000256" key="4">
    <source>
        <dbReference type="SAM" id="MobiDB-lite"/>
    </source>
</evidence>
<comment type="subcellular location">
    <subcellularLocation>
        <location evidence="1">Nucleus</location>
    </subcellularLocation>
</comment>
<dbReference type="Gene3D" id="6.10.250.970">
    <property type="match status" value="1"/>
</dbReference>
<dbReference type="GO" id="GO:0045944">
    <property type="term" value="P:positive regulation of transcription by RNA polymerase II"/>
    <property type="evidence" value="ECO:0007669"/>
    <property type="project" value="InterPro"/>
</dbReference>
<evidence type="ECO:0000259" key="5">
    <source>
        <dbReference type="SMART" id="SM01275"/>
    </source>
</evidence>
<accession>A0A1J1J897</accession>
<evidence type="ECO:0000256" key="3">
    <source>
        <dbReference type="ARBA" id="ARBA00023242"/>
    </source>
</evidence>
<dbReference type="InterPro" id="IPR019082">
    <property type="entry name" value="Mastermind-like_N"/>
</dbReference>
<organism evidence="6 7">
    <name type="scientific">Clunio marinus</name>
    <dbReference type="NCBI Taxonomy" id="568069"/>
    <lineage>
        <taxon>Eukaryota</taxon>
        <taxon>Metazoa</taxon>
        <taxon>Ecdysozoa</taxon>
        <taxon>Arthropoda</taxon>
        <taxon>Hexapoda</taxon>
        <taxon>Insecta</taxon>
        <taxon>Pterygota</taxon>
        <taxon>Neoptera</taxon>
        <taxon>Endopterygota</taxon>
        <taxon>Diptera</taxon>
        <taxon>Nematocera</taxon>
        <taxon>Chironomoidea</taxon>
        <taxon>Chironomidae</taxon>
        <taxon>Clunio</taxon>
    </lineage>
</organism>
<dbReference type="GO" id="GO:0016607">
    <property type="term" value="C:nuclear speck"/>
    <property type="evidence" value="ECO:0007669"/>
    <property type="project" value="InterPro"/>
</dbReference>
<proteinExistence type="inferred from homology"/>
<dbReference type="EMBL" id="CVRI01000074">
    <property type="protein sequence ID" value="CRL08186.1"/>
    <property type="molecule type" value="Genomic_DNA"/>
</dbReference>
<feature type="compositionally biased region" description="Low complexity" evidence="4">
    <location>
        <begin position="38"/>
        <end position="47"/>
    </location>
</feature>
<dbReference type="Pfam" id="PF09596">
    <property type="entry name" value="MamL-1"/>
    <property type="match status" value="1"/>
</dbReference>
<dbReference type="InterPro" id="IPR046370">
    <property type="entry name" value="MAML_N_sf"/>
</dbReference>
<name>A0A1J1J897_9DIPT</name>
<dbReference type="AlphaFoldDB" id="A0A1J1J897"/>
<dbReference type="GO" id="GO:0007219">
    <property type="term" value="P:Notch signaling pathway"/>
    <property type="evidence" value="ECO:0007669"/>
    <property type="project" value="InterPro"/>
</dbReference>
<evidence type="ECO:0000313" key="6">
    <source>
        <dbReference type="EMBL" id="CRL08186.1"/>
    </source>
</evidence>
<sequence>MEGLNSNFPGGNGTNMLQQMTNFNNVQNISNVLVQPPNSSNINNNNNATSELNPKRQPGFDRLKKRMNLYRKRQNESVPRFEQTFSGICEQQSIETNVLQKRFIESKAKRVAKKADKKQTDVAQGLVVTQTKNQIKRPALDELENEGDVLPPAAKVASTGMNSIDNMKFQVEIVQQLEFTTSVANLQPQQISTNVTVKAMTNGNVKYEPQENKVQKHESGKVSSSSLPLSTSDILQDFKQEPDNEFADLDFGGLANFMANDESELKKLFSNISEVFDQDLFDQDKIKQEPISNIPQQNASQINHLNQQFNQYVMPESCHMQKPMVHQLPQTHRMYQPQQVQQPQQQHQQQLPEMSPAAQTLKNMAQQHQVKNSIAMNNIHRPLGQPLAQQINQQHQQQQQPNMNQRLLYQQQHQSRHQQHPQFNDLNPQFHKNHMHMTFPPEIIKQEMLIQNQQPSQIPSHQMKPQINHQMMMHQNGEIKLNQQYQQYQNTQFITNHQTQPQQRNAFNSNQQSTMNIHMKQSQMMHIQPTVNTGGNINNIHMQGGQHMHFAGDMKIADNTNFSMQQQQSMYFNHHNHQQPYGNVQTMQKRPQQHQAMGAGEVATNTYNMMQSQSMTFTP</sequence>
<protein>
    <submittedName>
        <fullName evidence="6">CLUMA_CG020959, isoform A</fullName>
    </submittedName>
</protein>
<dbReference type="SMART" id="SM01275">
    <property type="entry name" value="MamL-1"/>
    <property type="match status" value="1"/>
</dbReference>
<evidence type="ECO:0000256" key="2">
    <source>
        <dbReference type="ARBA" id="ARBA00008081"/>
    </source>
</evidence>
<dbReference type="STRING" id="568069.A0A1J1J897"/>
<comment type="similarity">
    <text evidence="2">Belongs to the mastermind family.</text>
</comment>
<dbReference type="OrthoDB" id="5982619at2759"/>
<feature type="region of interest" description="Disordered" evidence="4">
    <location>
        <begin position="35"/>
        <end position="59"/>
    </location>
</feature>
<feature type="domain" description="Neurogenic mastermind-like N-terminal" evidence="5">
    <location>
        <begin position="54"/>
        <end position="113"/>
    </location>
</feature>
<keyword evidence="7" id="KW-1185">Reference proteome</keyword>
<keyword evidence="3" id="KW-0539">Nucleus</keyword>